<dbReference type="NCBIfam" id="NF009206">
    <property type="entry name" value="PRK12555.1"/>
    <property type="match status" value="1"/>
</dbReference>
<protein>
    <recommendedName>
        <fullName evidence="6">Protein-glutamate methylesterase/protein-glutamine glutaminase</fullName>
        <ecNumber evidence="6">3.1.1.61</ecNumber>
        <ecNumber evidence="6">3.5.1.44</ecNumber>
    </recommendedName>
</protein>
<comment type="catalytic activity">
    <reaction evidence="6">
        <text>L-glutaminyl-[protein] + H2O = L-glutamyl-[protein] + NH4(+)</text>
        <dbReference type="Rhea" id="RHEA:16441"/>
        <dbReference type="Rhea" id="RHEA-COMP:10207"/>
        <dbReference type="Rhea" id="RHEA-COMP:10208"/>
        <dbReference type="ChEBI" id="CHEBI:15377"/>
        <dbReference type="ChEBI" id="CHEBI:28938"/>
        <dbReference type="ChEBI" id="CHEBI:29973"/>
        <dbReference type="ChEBI" id="CHEBI:30011"/>
        <dbReference type="EC" id="3.5.1.44"/>
    </reaction>
</comment>
<evidence type="ECO:0000259" key="9">
    <source>
        <dbReference type="PROSITE" id="PS50110"/>
    </source>
</evidence>
<evidence type="ECO:0000259" key="10">
    <source>
        <dbReference type="PROSITE" id="PS50122"/>
    </source>
</evidence>
<dbReference type="PROSITE" id="PS50122">
    <property type="entry name" value="CHEB"/>
    <property type="match status" value="1"/>
</dbReference>
<dbReference type="Gene3D" id="3.40.50.180">
    <property type="entry name" value="Methylesterase CheB, C-terminal domain"/>
    <property type="match status" value="1"/>
</dbReference>
<dbReference type="InterPro" id="IPR001789">
    <property type="entry name" value="Sig_transdc_resp-reg_receiver"/>
</dbReference>
<dbReference type="PROSITE" id="PS50110">
    <property type="entry name" value="RESPONSE_REGULATORY"/>
    <property type="match status" value="1"/>
</dbReference>
<accession>D5X906</accession>
<evidence type="ECO:0000256" key="8">
    <source>
        <dbReference type="PROSITE-ProRule" id="PRU00169"/>
    </source>
</evidence>
<keyword evidence="12" id="KW-1185">Reference proteome</keyword>
<feature type="active site" evidence="6 7">
    <location>
        <position position="295"/>
    </location>
</feature>
<dbReference type="GO" id="GO:0008984">
    <property type="term" value="F:protein-glutamate methylesterase activity"/>
    <property type="evidence" value="ECO:0007669"/>
    <property type="project" value="UniProtKB-UniRule"/>
</dbReference>
<evidence type="ECO:0000256" key="2">
    <source>
        <dbReference type="ARBA" id="ARBA00022500"/>
    </source>
</evidence>
<dbReference type="InterPro" id="IPR008248">
    <property type="entry name" value="CheB-like"/>
</dbReference>
<keyword evidence="6 8" id="KW-0597">Phosphoprotein</keyword>
<dbReference type="SUPFAM" id="SSF52738">
    <property type="entry name" value="Methylesterase CheB, C-terminal domain"/>
    <property type="match status" value="1"/>
</dbReference>
<dbReference type="CDD" id="cd16432">
    <property type="entry name" value="CheB_Rec"/>
    <property type="match status" value="1"/>
</dbReference>
<dbReference type="InterPro" id="IPR000673">
    <property type="entry name" value="Sig_transdc_resp-reg_Me-estase"/>
</dbReference>
<dbReference type="Pfam" id="PF01339">
    <property type="entry name" value="CheB_methylest"/>
    <property type="match status" value="1"/>
</dbReference>
<keyword evidence="1 6" id="KW-0963">Cytoplasm</keyword>
<comment type="similarity">
    <text evidence="6">Belongs to the CheB family.</text>
</comment>
<evidence type="ECO:0000256" key="6">
    <source>
        <dbReference type="HAMAP-Rule" id="MF_00099"/>
    </source>
</evidence>
<dbReference type="GO" id="GO:0006935">
    <property type="term" value="P:chemotaxis"/>
    <property type="evidence" value="ECO:0007669"/>
    <property type="project" value="UniProtKB-UniRule"/>
</dbReference>
<feature type="active site" evidence="6 7">
    <location>
        <position position="202"/>
    </location>
</feature>
<dbReference type="Proteomes" id="UP000002377">
    <property type="component" value="Chromosome"/>
</dbReference>
<comment type="function">
    <text evidence="6">Involved in chemotaxis. Part of a chemotaxis signal transduction system that modulates chemotaxis in response to various stimuli. Catalyzes the demethylation of specific methylglutamate residues introduced into the chemoreceptors (methyl-accepting chemotaxis proteins or MCP) by CheR. Also mediates the irreversible deamidation of specific glutamine residues to glutamic acid.</text>
</comment>
<evidence type="ECO:0000256" key="3">
    <source>
        <dbReference type="ARBA" id="ARBA00022801"/>
    </source>
</evidence>
<reference evidence="11 12" key="1">
    <citation type="submission" date="2010-05" db="EMBL/GenBank/DDBJ databases">
        <title>Complete sequence of Thermincola sp. JR.</title>
        <authorList>
            <consortium name="US DOE Joint Genome Institute"/>
            <person name="Lucas S."/>
            <person name="Copeland A."/>
            <person name="Lapidus A."/>
            <person name="Cheng J.-F."/>
            <person name="Bruce D."/>
            <person name="Goodwin L."/>
            <person name="Pitluck S."/>
            <person name="Chertkov O."/>
            <person name="Detter J.C."/>
            <person name="Han C."/>
            <person name="Tapia R."/>
            <person name="Land M."/>
            <person name="Hauser L."/>
            <person name="Kyrpides N."/>
            <person name="Mikhailova N."/>
            <person name="Hazen T.C."/>
            <person name="Woyke T."/>
        </authorList>
    </citation>
    <scope>NUCLEOTIDE SEQUENCE [LARGE SCALE GENOMIC DNA]</scope>
    <source>
        <strain evidence="11 12">JR</strain>
    </source>
</reference>
<feature type="modified residue" description="4-aspartylphosphate" evidence="6 8">
    <location>
        <position position="57"/>
    </location>
</feature>
<dbReference type="PANTHER" id="PTHR42872:SF6">
    <property type="entry name" value="PROTEIN-GLUTAMATE METHYLESTERASE_PROTEIN-GLUTAMINE GLUTAMINASE"/>
    <property type="match status" value="1"/>
</dbReference>
<dbReference type="PIRSF" id="PIRSF000876">
    <property type="entry name" value="RR_chemtxs_CheB"/>
    <property type="match status" value="1"/>
</dbReference>
<dbReference type="RefSeq" id="WP_013119034.1">
    <property type="nucleotide sequence ID" value="NC_014152.1"/>
</dbReference>
<proteinExistence type="inferred from homology"/>
<dbReference type="STRING" id="635013.TherJR_0113"/>
<feature type="domain" description="Response regulatory" evidence="9">
    <location>
        <begin position="6"/>
        <end position="123"/>
    </location>
</feature>
<evidence type="ECO:0000256" key="7">
    <source>
        <dbReference type="PROSITE-ProRule" id="PRU00050"/>
    </source>
</evidence>
<feature type="domain" description="CheB-type methylesterase" evidence="10">
    <location>
        <begin position="160"/>
        <end position="350"/>
    </location>
</feature>
<comment type="function">
    <text evidence="4">May play the central regulatory role in sporulation. It may be an element of the effector pathway responsible for the activation of sporulation genes in response to nutritional stress. Spo0A may act in concert with spo0H (a sigma factor) to control the expression of some genes that are critical to the sporulation process.</text>
</comment>
<evidence type="ECO:0000256" key="4">
    <source>
        <dbReference type="ARBA" id="ARBA00024867"/>
    </source>
</evidence>
<keyword evidence="3 6" id="KW-0378">Hydrolase</keyword>
<comment type="subcellular location">
    <subcellularLocation>
        <location evidence="6">Cytoplasm</location>
    </subcellularLocation>
</comment>
<dbReference type="GO" id="GO:0050568">
    <property type="term" value="F:protein-glutamine glutaminase activity"/>
    <property type="evidence" value="ECO:0007669"/>
    <property type="project" value="UniProtKB-UniRule"/>
</dbReference>
<dbReference type="GO" id="GO:0000156">
    <property type="term" value="F:phosphorelay response regulator activity"/>
    <property type="evidence" value="ECO:0007669"/>
    <property type="project" value="InterPro"/>
</dbReference>
<dbReference type="HAMAP" id="MF_00099">
    <property type="entry name" value="CheB_chemtxs"/>
    <property type="match status" value="1"/>
</dbReference>
<dbReference type="eggNOG" id="COG2201">
    <property type="taxonomic scope" value="Bacteria"/>
</dbReference>
<comment type="catalytic activity">
    <reaction evidence="5 6">
        <text>[protein]-L-glutamate 5-O-methyl ester + H2O = L-glutamyl-[protein] + methanol + H(+)</text>
        <dbReference type="Rhea" id="RHEA:23236"/>
        <dbReference type="Rhea" id="RHEA-COMP:10208"/>
        <dbReference type="Rhea" id="RHEA-COMP:10311"/>
        <dbReference type="ChEBI" id="CHEBI:15377"/>
        <dbReference type="ChEBI" id="CHEBI:15378"/>
        <dbReference type="ChEBI" id="CHEBI:17790"/>
        <dbReference type="ChEBI" id="CHEBI:29973"/>
        <dbReference type="ChEBI" id="CHEBI:82795"/>
        <dbReference type="EC" id="3.1.1.61"/>
    </reaction>
</comment>
<comment type="PTM">
    <text evidence="6">Phosphorylated by CheA. Phosphorylation of the N-terminal regulatory domain activates the methylesterase activity.</text>
</comment>
<dbReference type="Gene3D" id="3.40.50.2300">
    <property type="match status" value="1"/>
</dbReference>
<dbReference type="HOGENOM" id="CLU_000445_51_0_9"/>
<dbReference type="AlphaFoldDB" id="D5X906"/>
<dbReference type="EMBL" id="CP002028">
    <property type="protein sequence ID" value="ADG81006.1"/>
    <property type="molecule type" value="Genomic_DNA"/>
</dbReference>
<dbReference type="KEGG" id="tjr:TherJR_0113"/>
<dbReference type="EC" id="3.5.1.44" evidence="6"/>
<name>D5X906_THEPJ</name>
<evidence type="ECO:0000256" key="5">
    <source>
        <dbReference type="ARBA" id="ARBA00048267"/>
    </source>
</evidence>
<evidence type="ECO:0000313" key="11">
    <source>
        <dbReference type="EMBL" id="ADG81006.1"/>
    </source>
</evidence>
<dbReference type="SMART" id="SM00448">
    <property type="entry name" value="REC"/>
    <property type="match status" value="1"/>
</dbReference>
<sequence>MTKRIEVLVVDDSAYMRKVVSNMLQSDEEIFVVDTARDGLDALEKIKKWKPDVVTLDVEMPRMDGLTALQKIMVECPTPVVMLSSLTQEGSETTIKALTLGAVDFVPKPSGAISLDIARVKEELIRKIKVCAKASLKNIRALQMIAPIPKKEAAAVAAKPLAGKTPSKVVVIGSSTGGPNALQQVVPKLPADLPAAVLIVQHMPPGFTKSLADRLNDISGITVKEASAGDTLQTGVALLAPGGYHMNLVSSTVIGLNQNPPVHSVRPAVDVTMESVVNYYGPNVVGVVLTGMGYDGSGGASAIKRAGGKVIAQNEDTCVVYGMPRVVVEMGKADKVLPITEIADEIVKML</sequence>
<dbReference type="CDD" id="cd17541">
    <property type="entry name" value="REC_CheB-like"/>
    <property type="match status" value="1"/>
</dbReference>
<feature type="active site" evidence="6 7">
    <location>
        <position position="175"/>
    </location>
</feature>
<dbReference type="InterPro" id="IPR011006">
    <property type="entry name" value="CheY-like_superfamily"/>
</dbReference>
<dbReference type="NCBIfam" id="NF001965">
    <property type="entry name" value="PRK00742.1"/>
    <property type="match status" value="1"/>
</dbReference>
<dbReference type="GO" id="GO:0005737">
    <property type="term" value="C:cytoplasm"/>
    <property type="evidence" value="ECO:0007669"/>
    <property type="project" value="UniProtKB-SubCell"/>
</dbReference>
<comment type="domain">
    <text evidence="6">Contains a C-terminal catalytic domain, and an N-terminal region which modulates catalytic activity.</text>
</comment>
<dbReference type="PANTHER" id="PTHR42872">
    <property type="entry name" value="PROTEIN-GLUTAMATE METHYLESTERASE/PROTEIN-GLUTAMINE GLUTAMINASE"/>
    <property type="match status" value="1"/>
</dbReference>
<keyword evidence="2 6" id="KW-0145">Chemotaxis</keyword>
<gene>
    <name evidence="6" type="primary">cheB</name>
    <name evidence="11" type="ordered locus">TherJR_0113</name>
</gene>
<dbReference type="SUPFAM" id="SSF52172">
    <property type="entry name" value="CheY-like"/>
    <property type="match status" value="1"/>
</dbReference>
<organism evidence="11 12">
    <name type="scientific">Thermincola potens (strain JR)</name>
    <dbReference type="NCBI Taxonomy" id="635013"/>
    <lineage>
        <taxon>Bacteria</taxon>
        <taxon>Bacillati</taxon>
        <taxon>Bacillota</taxon>
        <taxon>Clostridia</taxon>
        <taxon>Eubacteriales</taxon>
        <taxon>Thermincolaceae</taxon>
        <taxon>Thermincola</taxon>
    </lineage>
</organism>
<dbReference type="Pfam" id="PF00072">
    <property type="entry name" value="Response_reg"/>
    <property type="match status" value="1"/>
</dbReference>
<evidence type="ECO:0000313" key="12">
    <source>
        <dbReference type="Proteomes" id="UP000002377"/>
    </source>
</evidence>
<evidence type="ECO:0000256" key="1">
    <source>
        <dbReference type="ARBA" id="ARBA00022490"/>
    </source>
</evidence>
<dbReference type="EC" id="3.1.1.61" evidence="6"/>
<dbReference type="OrthoDB" id="9793421at2"/>
<dbReference type="InterPro" id="IPR035909">
    <property type="entry name" value="CheB_C"/>
</dbReference>